<name>A0A318KM50_9FIRM</name>
<keyword evidence="3" id="KW-1185">Reference proteome</keyword>
<protein>
    <submittedName>
        <fullName evidence="2">Competence protein ComEA</fullName>
    </submittedName>
</protein>
<dbReference type="InterPro" id="IPR051675">
    <property type="entry name" value="Endo/Exo/Phosphatase_dom_1"/>
</dbReference>
<dbReference type="OrthoDB" id="9790239at2"/>
<dbReference type="SMART" id="SM00278">
    <property type="entry name" value="HhH1"/>
    <property type="match status" value="2"/>
</dbReference>
<dbReference type="EMBL" id="QJKH01000010">
    <property type="protein sequence ID" value="PXX77512.1"/>
    <property type="molecule type" value="Genomic_DNA"/>
</dbReference>
<dbReference type="InterPro" id="IPR004509">
    <property type="entry name" value="Competence_ComEA_HhH"/>
</dbReference>
<dbReference type="Pfam" id="PF10531">
    <property type="entry name" value="SLBB"/>
    <property type="match status" value="1"/>
</dbReference>
<dbReference type="Pfam" id="PF12836">
    <property type="entry name" value="HHH_3"/>
    <property type="match status" value="1"/>
</dbReference>
<dbReference type="RefSeq" id="WP_022937647.1">
    <property type="nucleotide sequence ID" value="NZ_CABKRQ010000003.1"/>
</dbReference>
<dbReference type="GO" id="GO:0003677">
    <property type="term" value="F:DNA binding"/>
    <property type="evidence" value="ECO:0007669"/>
    <property type="project" value="InterPro"/>
</dbReference>
<dbReference type="AlphaFoldDB" id="A0A318KM50"/>
<dbReference type="Proteomes" id="UP000247612">
    <property type="component" value="Unassembled WGS sequence"/>
</dbReference>
<dbReference type="GO" id="GO:0006281">
    <property type="term" value="P:DNA repair"/>
    <property type="evidence" value="ECO:0007669"/>
    <property type="project" value="InterPro"/>
</dbReference>
<dbReference type="PANTHER" id="PTHR21180">
    <property type="entry name" value="ENDONUCLEASE/EXONUCLEASE/PHOSPHATASE FAMILY DOMAIN-CONTAINING PROTEIN 1"/>
    <property type="match status" value="1"/>
</dbReference>
<gene>
    <name evidence="2" type="ORF">DES51_11061</name>
</gene>
<sequence length="156" mass="17427">MKKVILILLVLLTIGLNYNWQPIQMDDYAAAQLMAEIKGAVVQPGSYEITEKTTISDLIELAGGPLEEADLSSLNVNKQVLHQSVIVIPVYKDDKISLNSASLEELMRLKGIGENKARLILEYREAHQGFKTIEEIMNVKGIGEKTFEKMKDQLAL</sequence>
<evidence type="ECO:0000313" key="3">
    <source>
        <dbReference type="Proteomes" id="UP000247612"/>
    </source>
</evidence>
<proteinExistence type="predicted"/>
<evidence type="ECO:0000259" key="1">
    <source>
        <dbReference type="SMART" id="SM00278"/>
    </source>
</evidence>
<dbReference type="InterPro" id="IPR003583">
    <property type="entry name" value="Hlx-hairpin-Hlx_DNA-bd_motif"/>
</dbReference>
<comment type="caution">
    <text evidence="2">The sequence shown here is derived from an EMBL/GenBank/DDBJ whole genome shotgun (WGS) entry which is preliminary data.</text>
</comment>
<dbReference type="GO" id="GO:0015627">
    <property type="term" value="C:type II protein secretion system complex"/>
    <property type="evidence" value="ECO:0007669"/>
    <property type="project" value="TreeGrafter"/>
</dbReference>
<dbReference type="InterPro" id="IPR019554">
    <property type="entry name" value="Soluble_ligand-bd"/>
</dbReference>
<dbReference type="NCBIfam" id="TIGR00426">
    <property type="entry name" value="competence protein ComEA helix-hairpin-helix repeat region"/>
    <property type="match status" value="1"/>
</dbReference>
<organism evidence="2 3">
    <name type="scientific">Dielma fastidiosa</name>
    <dbReference type="NCBI Taxonomy" id="1034346"/>
    <lineage>
        <taxon>Bacteria</taxon>
        <taxon>Bacillati</taxon>
        <taxon>Bacillota</taxon>
        <taxon>Erysipelotrichia</taxon>
        <taxon>Erysipelotrichales</taxon>
        <taxon>Erysipelotrichaceae</taxon>
        <taxon>Dielma</taxon>
    </lineage>
</organism>
<dbReference type="PANTHER" id="PTHR21180:SF32">
    <property type="entry name" value="ENDONUCLEASE_EXONUCLEASE_PHOSPHATASE FAMILY DOMAIN-CONTAINING PROTEIN 1"/>
    <property type="match status" value="1"/>
</dbReference>
<dbReference type="GO" id="GO:0015628">
    <property type="term" value="P:protein secretion by the type II secretion system"/>
    <property type="evidence" value="ECO:0007669"/>
    <property type="project" value="TreeGrafter"/>
</dbReference>
<dbReference type="Gene3D" id="1.10.150.280">
    <property type="entry name" value="AF1531-like domain"/>
    <property type="match status" value="1"/>
</dbReference>
<feature type="domain" description="Helix-hairpin-helix DNA-binding motif class 1" evidence="1">
    <location>
        <begin position="134"/>
        <end position="153"/>
    </location>
</feature>
<dbReference type="SUPFAM" id="SSF47781">
    <property type="entry name" value="RuvA domain 2-like"/>
    <property type="match status" value="1"/>
</dbReference>
<reference evidence="2 3" key="1">
    <citation type="submission" date="2018-05" db="EMBL/GenBank/DDBJ databases">
        <title>Genomic Encyclopedia of Type Strains, Phase IV (KMG-IV): sequencing the most valuable type-strain genomes for metagenomic binning, comparative biology and taxonomic classification.</title>
        <authorList>
            <person name="Goeker M."/>
        </authorList>
    </citation>
    <scope>NUCLEOTIDE SEQUENCE [LARGE SCALE GENOMIC DNA]</scope>
    <source>
        <strain evidence="2 3">JC118</strain>
    </source>
</reference>
<dbReference type="InterPro" id="IPR010994">
    <property type="entry name" value="RuvA_2-like"/>
</dbReference>
<evidence type="ECO:0000313" key="2">
    <source>
        <dbReference type="EMBL" id="PXX77512.1"/>
    </source>
</evidence>
<feature type="domain" description="Helix-hairpin-helix DNA-binding motif class 1" evidence="1">
    <location>
        <begin position="104"/>
        <end position="123"/>
    </location>
</feature>
<dbReference type="STRING" id="1034346.GCA_000313565_01340"/>
<accession>A0A318KM50</accession>